<accession>R4RY21</accession>
<proteinExistence type="predicted"/>
<dbReference type="HOGENOM" id="CLU_3367661_0_0_14"/>
<reference evidence="1 2" key="1">
    <citation type="journal article" date="2013" name="BMC Genomics">
        <title>Comparison of the complete genome sequence of two closely related isolates of 'Candidatus Phytoplasma australiense' reveals genome plasticity.</title>
        <authorList>
            <person name="Andersen M.T."/>
            <person name="Liefting L.W."/>
            <person name="Havukkala I."/>
            <person name="Beever R.E."/>
        </authorList>
    </citation>
    <scope>NUCLEOTIDE SEQUENCE [LARGE SCALE GENOMIC DNA]</scope>
    <source>
        <strain evidence="1 2">NZSb11</strain>
    </source>
</reference>
<protein>
    <submittedName>
        <fullName evidence="1">Uncharacterized protein</fullName>
    </submittedName>
</protein>
<dbReference type="Proteomes" id="UP000013941">
    <property type="component" value="Chromosome"/>
</dbReference>
<dbReference type="KEGG" id="nzs:SLY_0902"/>
<gene>
    <name evidence="1" type="ORF">SLY_0902</name>
</gene>
<dbReference type="EMBL" id="CP002548">
    <property type="protein sequence ID" value="AGL90817.1"/>
    <property type="molecule type" value="Genomic_DNA"/>
</dbReference>
<keyword evidence="2" id="KW-1185">Reference proteome</keyword>
<evidence type="ECO:0000313" key="1">
    <source>
        <dbReference type="EMBL" id="AGL90817.1"/>
    </source>
</evidence>
<organism evidence="1 2">
    <name type="scientific">Strawberry lethal yellows phytoplasma (CPA) str. NZSb11</name>
    <dbReference type="NCBI Taxonomy" id="980422"/>
    <lineage>
        <taxon>Bacteria</taxon>
        <taxon>Bacillati</taxon>
        <taxon>Mycoplasmatota</taxon>
        <taxon>Mollicutes</taxon>
        <taxon>Acholeplasmatales</taxon>
        <taxon>Acholeplasmataceae</taxon>
        <taxon>Candidatus Phytoplasma</taxon>
        <taxon>16SrXII (Stolbur group)</taxon>
    </lineage>
</organism>
<name>R4RY21_PHYAS</name>
<dbReference type="AlphaFoldDB" id="R4RY21"/>
<evidence type="ECO:0000313" key="2">
    <source>
        <dbReference type="Proteomes" id="UP000013941"/>
    </source>
</evidence>
<sequence>MLKLKEFFIKQAKRPLLKKFIFHKITLFFCNVFCF</sequence>